<keyword evidence="1" id="KW-0479">Metal-binding</keyword>
<keyword evidence="3" id="KW-0862">Zinc</keyword>
<feature type="region of interest" description="Disordered" evidence="5">
    <location>
        <begin position="274"/>
        <end position="320"/>
    </location>
</feature>
<gene>
    <name evidence="7" type="ORF">DCAR_0100933</name>
</gene>
<feature type="domain" description="SWIM-type" evidence="6">
    <location>
        <begin position="125"/>
        <end position="157"/>
    </location>
</feature>
<evidence type="ECO:0000259" key="6">
    <source>
        <dbReference type="PROSITE" id="PS50966"/>
    </source>
</evidence>
<dbReference type="Proteomes" id="UP000077755">
    <property type="component" value="Chromosome 1"/>
</dbReference>
<evidence type="ECO:0000256" key="2">
    <source>
        <dbReference type="ARBA" id="ARBA00022771"/>
    </source>
</evidence>
<sequence length="320" mass="36257">MESIKAENPQAYDWLAQIPAHHWSRSHFHLDNKCDILLNNMCEAFNRSIVFARQQGILVMLEMIREYLMRRIQSKREECELWRYLKIIPNANKLLNKFRIWSGGCYSAYAGYNQYEINTVSGHKFSVDLNTRTCGCRRWDLTGIPCHHAICAMNRNGVDPVDYVDVAYSVKTYRACYSGIVYPMNGEAQWTKTGHVVTPPFVQKQPGRPKLKRKHDGNDLQEREEVHGVGATLARNSQMTVRCSVCNQAGHNRRTCKKGGNFVVTQGALTKARTEAAKQRGQESVKDIGQGEGSGATAKESQARDVEDQMVADKVVKDTL</sequence>
<dbReference type="GO" id="GO:0008270">
    <property type="term" value="F:zinc ion binding"/>
    <property type="evidence" value="ECO:0007669"/>
    <property type="project" value="UniProtKB-KW"/>
</dbReference>
<dbReference type="EMBL" id="CP093343">
    <property type="protein sequence ID" value="WOG81782.1"/>
    <property type="molecule type" value="Genomic_DNA"/>
</dbReference>
<reference evidence="7" key="1">
    <citation type="journal article" date="2016" name="Nat. Genet.">
        <title>A high-quality carrot genome assembly provides new insights into carotenoid accumulation and asterid genome evolution.</title>
        <authorList>
            <person name="Iorizzo M."/>
            <person name="Ellison S."/>
            <person name="Senalik D."/>
            <person name="Zeng P."/>
            <person name="Satapoomin P."/>
            <person name="Huang J."/>
            <person name="Bowman M."/>
            <person name="Iovene M."/>
            <person name="Sanseverino W."/>
            <person name="Cavagnaro P."/>
            <person name="Yildiz M."/>
            <person name="Macko-Podgorni A."/>
            <person name="Moranska E."/>
            <person name="Grzebelus E."/>
            <person name="Grzebelus D."/>
            <person name="Ashrafi H."/>
            <person name="Zheng Z."/>
            <person name="Cheng S."/>
            <person name="Spooner D."/>
            <person name="Van Deynze A."/>
            <person name="Simon P."/>
        </authorList>
    </citation>
    <scope>NUCLEOTIDE SEQUENCE</scope>
    <source>
        <tissue evidence="7">Leaf</tissue>
    </source>
</reference>
<proteinExistence type="predicted"/>
<dbReference type="InterPro" id="IPR006564">
    <property type="entry name" value="Znf_PMZ"/>
</dbReference>
<protein>
    <recommendedName>
        <fullName evidence="6">SWIM-type domain-containing protein</fullName>
    </recommendedName>
</protein>
<accession>A0AAF1AIL2</accession>
<evidence type="ECO:0000256" key="3">
    <source>
        <dbReference type="ARBA" id="ARBA00022833"/>
    </source>
</evidence>
<dbReference type="PROSITE" id="PS50966">
    <property type="entry name" value="ZF_SWIM"/>
    <property type="match status" value="1"/>
</dbReference>
<dbReference type="PANTHER" id="PTHR31973">
    <property type="entry name" value="POLYPROTEIN, PUTATIVE-RELATED"/>
    <property type="match status" value="1"/>
</dbReference>
<keyword evidence="8" id="KW-1185">Reference proteome</keyword>
<dbReference type="AlphaFoldDB" id="A0AAF1AIL2"/>
<dbReference type="InterPro" id="IPR007527">
    <property type="entry name" value="Znf_SWIM"/>
</dbReference>
<keyword evidence="2 4" id="KW-0863">Zinc-finger</keyword>
<evidence type="ECO:0000256" key="1">
    <source>
        <dbReference type="ARBA" id="ARBA00022723"/>
    </source>
</evidence>
<evidence type="ECO:0000313" key="8">
    <source>
        <dbReference type="Proteomes" id="UP000077755"/>
    </source>
</evidence>
<organism evidence="7 8">
    <name type="scientific">Daucus carota subsp. sativus</name>
    <name type="common">Carrot</name>
    <dbReference type="NCBI Taxonomy" id="79200"/>
    <lineage>
        <taxon>Eukaryota</taxon>
        <taxon>Viridiplantae</taxon>
        <taxon>Streptophyta</taxon>
        <taxon>Embryophyta</taxon>
        <taxon>Tracheophyta</taxon>
        <taxon>Spermatophyta</taxon>
        <taxon>Magnoliopsida</taxon>
        <taxon>eudicotyledons</taxon>
        <taxon>Gunneridae</taxon>
        <taxon>Pentapetalae</taxon>
        <taxon>asterids</taxon>
        <taxon>campanulids</taxon>
        <taxon>Apiales</taxon>
        <taxon>Apiaceae</taxon>
        <taxon>Apioideae</taxon>
        <taxon>Scandiceae</taxon>
        <taxon>Daucinae</taxon>
        <taxon>Daucus</taxon>
        <taxon>Daucus sect. Daucus</taxon>
    </lineage>
</organism>
<dbReference type="SMART" id="SM00575">
    <property type="entry name" value="ZnF_PMZ"/>
    <property type="match status" value="1"/>
</dbReference>
<dbReference type="Pfam" id="PF04434">
    <property type="entry name" value="SWIM"/>
    <property type="match status" value="1"/>
</dbReference>
<reference evidence="7" key="2">
    <citation type="submission" date="2022-03" db="EMBL/GenBank/DDBJ databases">
        <title>Draft title - Genomic analysis of global carrot germplasm unveils the trajectory of domestication and the origin of high carotenoid orange carrot.</title>
        <authorList>
            <person name="Iorizzo M."/>
            <person name="Ellison S."/>
            <person name="Senalik D."/>
            <person name="Macko-Podgorni A."/>
            <person name="Grzebelus D."/>
            <person name="Bostan H."/>
            <person name="Rolling W."/>
            <person name="Curaba J."/>
            <person name="Simon P."/>
        </authorList>
    </citation>
    <scope>NUCLEOTIDE SEQUENCE</scope>
    <source>
        <tissue evidence="7">Leaf</tissue>
    </source>
</reference>
<name>A0AAF1AIL2_DAUCS</name>
<evidence type="ECO:0000256" key="4">
    <source>
        <dbReference type="PROSITE-ProRule" id="PRU00325"/>
    </source>
</evidence>
<feature type="compositionally biased region" description="Basic and acidic residues" evidence="5">
    <location>
        <begin position="274"/>
        <end position="286"/>
    </location>
</feature>
<dbReference type="PANTHER" id="PTHR31973:SF187">
    <property type="entry name" value="MUTATOR TRANSPOSASE MUDRA PROTEIN"/>
    <property type="match status" value="1"/>
</dbReference>
<evidence type="ECO:0000313" key="7">
    <source>
        <dbReference type="EMBL" id="WOG81782.1"/>
    </source>
</evidence>
<evidence type="ECO:0000256" key="5">
    <source>
        <dbReference type="SAM" id="MobiDB-lite"/>
    </source>
</evidence>